<reference evidence="3" key="1">
    <citation type="submission" date="2020-07" db="EMBL/GenBank/DDBJ databases">
        <authorList>
            <person name="Partida-Martinez L."/>
            <person name="Huntemann M."/>
            <person name="Clum A."/>
            <person name="Wang J."/>
            <person name="Palaniappan K."/>
            <person name="Ritter S."/>
            <person name="Chen I.-M."/>
            <person name="Stamatis D."/>
            <person name="Reddy T."/>
            <person name="O'Malley R."/>
            <person name="Daum C."/>
            <person name="Shapiro N."/>
            <person name="Ivanova N."/>
            <person name="Kyrpides N."/>
            <person name="Woyke T."/>
        </authorList>
    </citation>
    <scope>NUCLEOTIDE SEQUENCE [LARGE SCALE GENOMIC DNA]</scope>
    <source>
        <strain evidence="3">AT2.8</strain>
    </source>
</reference>
<organism evidence="2 3">
    <name type="scientific">Neobacillus niacini</name>
    <dbReference type="NCBI Taxonomy" id="86668"/>
    <lineage>
        <taxon>Bacteria</taxon>
        <taxon>Bacillati</taxon>
        <taxon>Bacillota</taxon>
        <taxon>Bacilli</taxon>
        <taxon>Bacillales</taxon>
        <taxon>Bacillaceae</taxon>
        <taxon>Neobacillus</taxon>
    </lineage>
</organism>
<evidence type="ECO:0000313" key="3">
    <source>
        <dbReference type="Proteomes" id="UP000548423"/>
    </source>
</evidence>
<feature type="transmembrane region" description="Helical" evidence="1">
    <location>
        <begin position="71"/>
        <end position="89"/>
    </location>
</feature>
<dbReference type="EMBL" id="JACCBX010000018">
    <property type="protein sequence ID" value="NYE09039.1"/>
    <property type="molecule type" value="Genomic_DNA"/>
</dbReference>
<name>A0A852TL44_9BACI</name>
<dbReference type="InterPro" id="IPR053170">
    <property type="entry name" value="Transcription_regulator"/>
</dbReference>
<protein>
    <submittedName>
        <fullName evidence="2">Inner membrane protein</fullName>
    </submittedName>
</protein>
<proteinExistence type="predicted"/>
<feature type="transmembrane region" description="Helical" evidence="1">
    <location>
        <begin position="159"/>
        <end position="177"/>
    </location>
</feature>
<keyword evidence="1" id="KW-0472">Membrane</keyword>
<feature type="transmembrane region" description="Helical" evidence="1">
    <location>
        <begin position="132"/>
        <end position="153"/>
    </location>
</feature>
<dbReference type="PANTHER" id="PTHR40031:SF1">
    <property type="entry name" value="MEMBRANE-BOUND METAL-DEPENDENT HYDROLASE"/>
    <property type="match status" value="1"/>
</dbReference>
<keyword evidence="1" id="KW-0812">Transmembrane</keyword>
<dbReference type="Pfam" id="PF04307">
    <property type="entry name" value="YdjM"/>
    <property type="match status" value="1"/>
</dbReference>
<dbReference type="InterPro" id="IPR007404">
    <property type="entry name" value="YdjM-like"/>
</dbReference>
<dbReference type="AlphaFoldDB" id="A0A852TL44"/>
<dbReference type="Proteomes" id="UP000548423">
    <property type="component" value="Unassembled WGS sequence"/>
</dbReference>
<sequence>MDTVSHIIFGFGLGALAQMDPVISNNSVLSTAVLIGTVVGSNAPDFDFCYRLKGKSTYYRNHRGWSHSLPAIPLWSILTTAAILPFFQGISISHLFLWILLSVTLHVLLDLFNVNGTQALRPFSAKWLSLDFLPLIDPYIIMLHILGLCLLPFFETGRVFTFVYLAMFFYLLARFIYTQYTKWALLQHFQNALHVKMIPKTSPFHWNIMIETNQDFLFGSYSRGELSIEHTFSKKIDYLELVIDSSQNPEVESFLRSTHFAYPFVQKRKNGYFIYWKDLRFRSKKFFPKLAIMFISLDYQNQVSYTGKLTSIKQYKKVIKKLETSIK</sequence>
<dbReference type="PANTHER" id="PTHR40031">
    <property type="entry name" value="HYPOTHETICAL MEMBRANE SPANNING PROTEIN"/>
    <property type="match status" value="1"/>
</dbReference>
<feature type="transmembrane region" description="Helical" evidence="1">
    <location>
        <begin position="95"/>
        <end position="112"/>
    </location>
</feature>
<reference evidence="3" key="2">
    <citation type="submission" date="2020-08" db="EMBL/GenBank/DDBJ databases">
        <title>The Agave Microbiome: Exploring the role of microbial communities in plant adaptations to desert environments.</title>
        <authorList>
            <person name="Partida-Martinez L.P."/>
        </authorList>
    </citation>
    <scope>NUCLEOTIDE SEQUENCE [LARGE SCALE GENOMIC DNA]</scope>
    <source>
        <strain evidence="3">AT2.8</strain>
    </source>
</reference>
<evidence type="ECO:0000313" key="2">
    <source>
        <dbReference type="EMBL" id="NYE09039.1"/>
    </source>
</evidence>
<keyword evidence="1" id="KW-1133">Transmembrane helix</keyword>
<comment type="caution">
    <text evidence="2">The sequence shown here is derived from an EMBL/GenBank/DDBJ whole genome shotgun (WGS) entry which is preliminary data.</text>
</comment>
<gene>
    <name evidence="2" type="ORF">F4694_005896</name>
</gene>
<feature type="transmembrane region" description="Helical" evidence="1">
    <location>
        <begin position="27"/>
        <end position="50"/>
    </location>
</feature>
<evidence type="ECO:0000256" key="1">
    <source>
        <dbReference type="SAM" id="Phobius"/>
    </source>
</evidence>
<accession>A0A852TL44</accession>